<accession>A0AAP6BDR9</accession>
<keyword evidence="3" id="KW-1185">Reference proteome</keyword>
<evidence type="ECO:0000313" key="1">
    <source>
        <dbReference type="EMBL" id="MDX2962785.1"/>
    </source>
</evidence>
<dbReference type="Proteomes" id="UP001272987">
    <property type="component" value="Unassembled WGS sequence"/>
</dbReference>
<protein>
    <submittedName>
        <fullName evidence="1">Pep a2</fullName>
    </submittedName>
</protein>
<proteinExistence type="predicted"/>
<dbReference type="Proteomes" id="UP001282288">
    <property type="component" value="Unassembled WGS sequence"/>
</dbReference>
<reference evidence="1 3" key="1">
    <citation type="journal article" date="2023" name="Microb. Genom.">
        <title>Mesoterricola silvestris gen. nov., sp. nov., Mesoterricola sediminis sp. nov., Geothrix oryzae sp. nov., Geothrix edaphica sp. nov., Geothrix rubra sp. nov., and Geothrix limicola sp. nov., six novel members of Acidobacteriota isolated from soils.</title>
        <authorList>
            <person name="Weisberg A.J."/>
            <person name="Pearce E."/>
            <person name="Kramer C.G."/>
            <person name="Chang J.H."/>
            <person name="Clarke C.R."/>
        </authorList>
    </citation>
    <scope>NUCLEOTIDE SEQUENCE</scope>
    <source>
        <strain evidence="2 3">NB05-1H</strain>
        <strain evidence="1">NRRL_B-16521</strain>
    </source>
</reference>
<dbReference type="EMBL" id="JARAWP010000007">
    <property type="protein sequence ID" value="MDX3018908.1"/>
    <property type="molecule type" value="Genomic_DNA"/>
</dbReference>
<gene>
    <name evidence="1" type="ORF">PV399_24160</name>
    <name evidence="2" type="ORF">PV666_13550</name>
</gene>
<dbReference type="EMBL" id="JARAWC010000017">
    <property type="protein sequence ID" value="MDX2962785.1"/>
    <property type="molecule type" value="Genomic_DNA"/>
</dbReference>
<evidence type="ECO:0000313" key="4">
    <source>
        <dbReference type="Proteomes" id="UP001282288"/>
    </source>
</evidence>
<dbReference type="AlphaFoldDB" id="A0AAP6BDR9"/>
<dbReference type="GeneID" id="69813276"/>
<evidence type="ECO:0000313" key="2">
    <source>
        <dbReference type="EMBL" id="MDX3018908.1"/>
    </source>
</evidence>
<comment type="caution">
    <text evidence="1">The sequence shown here is derived from an EMBL/GenBank/DDBJ whole genome shotgun (WGS) entry which is preliminary data.</text>
</comment>
<evidence type="ECO:0000313" key="3">
    <source>
        <dbReference type="Proteomes" id="UP001272987"/>
    </source>
</evidence>
<sequence>MKTAAPCTYHLDVDVSPERAGQVRRILAAHLRHWGLETLVEPVGEGAELLLNAIDRHALDKRAAIEMWWNGHHLITAVAEHDPDLRPDQDLRACLTRLAATSDGWGCCATADGAKVIWFSRRARTGRHAALIPVRPAPSLRTSLDLPRAVLV</sequence>
<dbReference type="RefSeq" id="WP_010357283.1">
    <property type="nucleotide sequence ID" value="NZ_BCML01000013.1"/>
</dbReference>
<name>A0AAP6BDR9_9ACTN</name>
<organism evidence="1 4">
    <name type="scientific">Streptomyces acidiscabies</name>
    <dbReference type="NCBI Taxonomy" id="42234"/>
    <lineage>
        <taxon>Bacteria</taxon>
        <taxon>Bacillati</taxon>
        <taxon>Actinomycetota</taxon>
        <taxon>Actinomycetes</taxon>
        <taxon>Kitasatosporales</taxon>
        <taxon>Streptomycetaceae</taxon>
        <taxon>Streptomyces</taxon>
    </lineage>
</organism>